<comment type="cofactor">
    <cofactor evidence="1">
        <name>Mg(2+)</name>
        <dbReference type="ChEBI" id="CHEBI:18420"/>
    </cofactor>
</comment>
<protein>
    <recommendedName>
        <fullName evidence="2">diguanylate cyclase</fullName>
        <ecNumber evidence="2">2.7.7.65</ecNumber>
    </recommendedName>
</protein>
<accession>A0A6P1DX31</accession>
<dbReference type="PANTHER" id="PTHR45138:SF9">
    <property type="entry name" value="DIGUANYLATE CYCLASE DGCM-RELATED"/>
    <property type="match status" value="1"/>
</dbReference>
<keyword evidence="6" id="KW-1185">Reference proteome</keyword>
<dbReference type="AlphaFoldDB" id="A0A6P1DX31"/>
<dbReference type="InterPro" id="IPR029016">
    <property type="entry name" value="GAF-like_dom_sf"/>
</dbReference>
<dbReference type="PANTHER" id="PTHR45138">
    <property type="entry name" value="REGULATORY COMPONENTS OF SENSORY TRANSDUCTION SYSTEM"/>
    <property type="match status" value="1"/>
</dbReference>
<dbReference type="GO" id="GO:1902201">
    <property type="term" value="P:negative regulation of bacterial-type flagellum-dependent cell motility"/>
    <property type="evidence" value="ECO:0007669"/>
    <property type="project" value="TreeGrafter"/>
</dbReference>
<dbReference type="Pfam" id="PF00990">
    <property type="entry name" value="GGDEF"/>
    <property type="match status" value="1"/>
</dbReference>
<evidence type="ECO:0000313" key="6">
    <source>
        <dbReference type="Proteomes" id="UP000471640"/>
    </source>
</evidence>
<dbReference type="SMART" id="SM00267">
    <property type="entry name" value="GGDEF"/>
    <property type="match status" value="1"/>
</dbReference>
<reference evidence="5 6" key="2">
    <citation type="submission" date="2020-02" db="EMBL/GenBank/DDBJ databases">
        <title>Genome sequences of Thiorhodococcus mannitoliphagus and Thiorhodococcus minor, purple sulfur photosynthetic bacteria in the gammaproteobacterial family, Chromatiaceae.</title>
        <authorList>
            <person name="Aviles F.A."/>
            <person name="Meyer T.E."/>
            <person name="Kyndt J.A."/>
        </authorList>
    </citation>
    <scope>NUCLEOTIDE SEQUENCE [LARGE SCALE GENOMIC DNA]</scope>
    <source>
        <strain evidence="5 6">DSM 18266</strain>
    </source>
</reference>
<sequence length="348" mass="38935">MDRNPTSPWQERTTQQLVRYEAVFKLLDDIQQTESVEEIARRVSRHWKYFANVTCWRLVLPKDEGFQVIDSSRGEAQLASVVALDAWDAFHLSQQKPRLVRPAELSEPPYPPEHLAGKAITEIQVLPFVRLGQCIGLLSTAARHEPFNELDIKFIRLFGSHLTDRLSSIELRRQAMNALVDKATRDALTGLLNRGAIIERLDRQLAQAAACGEPLSVILADLDFFKAINDNHGHLAGDQVLREVSRRLQAQTLSGDSLGRYGGEEFLFILYPCSAEDAEQAAERLRRIVAENPIKIDAEPPRALGATISLGAASTRGHDRCRLEELIKRADDALYQSKAAGRNRVTVG</sequence>
<comment type="catalytic activity">
    <reaction evidence="3">
        <text>2 GTP = 3',3'-c-di-GMP + 2 diphosphate</text>
        <dbReference type="Rhea" id="RHEA:24898"/>
        <dbReference type="ChEBI" id="CHEBI:33019"/>
        <dbReference type="ChEBI" id="CHEBI:37565"/>
        <dbReference type="ChEBI" id="CHEBI:58805"/>
        <dbReference type="EC" id="2.7.7.65"/>
    </reaction>
</comment>
<evidence type="ECO:0000256" key="3">
    <source>
        <dbReference type="ARBA" id="ARBA00034247"/>
    </source>
</evidence>
<dbReference type="InterPro" id="IPR000160">
    <property type="entry name" value="GGDEF_dom"/>
</dbReference>
<organism evidence="5 6">
    <name type="scientific">Thiorhodococcus mannitoliphagus</name>
    <dbReference type="NCBI Taxonomy" id="329406"/>
    <lineage>
        <taxon>Bacteria</taxon>
        <taxon>Pseudomonadati</taxon>
        <taxon>Pseudomonadota</taxon>
        <taxon>Gammaproteobacteria</taxon>
        <taxon>Chromatiales</taxon>
        <taxon>Chromatiaceae</taxon>
        <taxon>Thiorhodococcus</taxon>
    </lineage>
</organism>
<name>A0A6P1DX31_9GAMM</name>
<reference evidence="6" key="1">
    <citation type="journal article" date="2020" name="Microbiol. Resour. Announc.">
        <title>Draft Genome Sequences of Thiorhodococcus mannitoliphagus and Thiorhodococcus minor, Purple Sulfur Photosynthetic Bacteria in the Gammaproteobacterial Family Chromatiaceae.</title>
        <authorList>
            <person name="Aviles F.A."/>
            <person name="Meyer T.E."/>
            <person name="Kyndt J.A."/>
        </authorList>
    </citation>
    <scope>NUCLEOTIDE SEQUENCE [LARGE SCALE GENOMIC DNA]</scope>
    <source>
        <strain evidence="6">DSM 18266</strain>
    </source>
</reference>
<evidence type="ECO:0000256" key="2">
    <source>
        <dbReference type="ARBA" id="ARBA00012528"/>
    </source>
</evidence>
<dbReference type="Gene3D" id="3.30.450.40">
    <property type="match status" value="1"/>
</dbReference>
<feature type="domain" description="GGDEF" evidence="4">
    <location>
        <begin position="213"/>
        <end position="348"/>
    </location>
</feature>
<dbReference type="GO" id="GO:0005886">
    <property type="term" value="C:plasma membrane"/>
    <property type="evidence" value="ECO:0007669"/>
    <property type="project" value="TreeGrafter"/>
</dbReference>
<dbReference type="SUPFAM" id="SSF55073">
    <property type="entry name" value="Nucleotide cyclase"/>
    <property type="match status" value="1"/>
</dbReference>
<dbReference type="SUPFAM" id="SSF55781">
    <property type="entry name" value="GAF domain-like"/>
    <property type="match status" value="1"/>
</dbReference>
<dbReference type="GO" id="GO:0043709">
    <property type="term" value="P:cell adhesion involved in single-species biofilm formation"/>
    <property type="evidence" value="ECO:0007669"/>
    <property type="project" value="TreeGrafter"/>
</dbReference>
<evidence type="ECO:0000313" key="5">
    <source>
        <dbReference type="EMBL" id="NEX20264.1"/>
    </source>
</evidence>
<dbReference type="InterPro" id="IPR029787">
    <property type="entry name" value="Nucleotide_cyclase"/>
</dbReference>
<dbReference type="EC" id="2.7.7.65" evidence="2"/>
<comment type="caution">
    <text evidence="5">The sequence shown here is derived from an EMBL/GenBank/DDBJ whole genome shotgun (WGS) entry which is preliminary data.</text>
</comment>
<dbReference type="Gene3D" id="3.30.70.270">
    <property type="match status" value="1"/>
</dbReference>
<dbReference type="FunFam" id="3.30.70.270:FF:000001">
    <property type="entry name" value="Diguanylate cyclase domain protein"/>
    <property type="match status" value="1"/>
</dbReference>
<dbReference type="RefSeq" id="WP_164653365.1">
    <property type="nucleotide sequence ID" value="NZ_JAAIJR010000024.1"/>
</dbReference>
<dbReference type="InterPro" id="IPR050469">
    <property type="entry name" value="Diguanylate_Cyclase"/>
</dbReference>
<proteinExistence type="predicted"/>
<dbReference type="NCBIfam" id="TIGR00254">
    <property type="entry name" value="GGDEF"/>
    <property type="match status" value="1"/>
</dbReference>
<dbReference type="EMBL" id="JAAIJR010000024">
    <property type="protein sequence ID" value="NEX20264.1"/>
    <property type="molecule type" value="Genomic_DNA"/>
</dbReference>
<dbReference type="GO" id="GO:0052621">
    <property type="term" value="F:diguanylate cyclase activity"/>
    <property type="evidence" value="ECO:0007669"/>
    <property type="project" value="UniProtKB-EC"/>
</dbReference>
<evidence type="ECO:0000259" key="4">
    <source>
        <dbReference type="PROSITE" id="PS50887"/>
    </source>
</evidence>
<dbReference type="PROSITE" id="PS50887">
    <property type="entry name" value="GGDEF"/>
    <property type="match status" value="1"/>
</dbReference>
<evidence type="ECO:0000256" key="1">
    <source>
        <dbReference type="ARBA" id="ARBA00001946"/>
    </source>
</evidence>
<gene>
    <name evidence="5" type="ORF">G3480_08040</name>
</gene>
<dbReference type="CDD" id="cd01949">
    <property type="entry name" value="GGDEF"/>
    <property type="match status" value="1"/>
</dbReference>
<dbReference type="Proteomes" id="UP000471640">
    <property type="component" value="Unassembled WGS sequence"/>
</dbReference>
<dbReference type="InterPro" id="IPR043128">
    <property type="entry name" value="Rev_trsase/Diguanyl_cyclase"/>
</dbReference>